<dbReference type="OrthoDB" id="5232980at2759"/>
<dbReference type="EMBL" id="KN847486">
    <property type="protein sequence ID" value="KIW99524.1"/>
    <property type="molecule type" value="Genomic_DNA"/>
</dbReference>
<feature type="compositionally biased region" description="Basic and acidic residues" evidence="1">
    <location>
        <begin position="191"/>
        <end position="257"/>
    </location>
</feature>
<evidence type="ECO:0000256" key="1">
    <source>
        <dbReference type="SAM" id="MobiDB-lite"/>
    </source>
</evidence>
<evidence type="ECO:0000313" key="3">
    <source>
        <dbReference type="Proteomes" id="UP000053617"/>
    </source>
</evidence>
<dbReference type="AlphaFoldDB" id="A0A0D2IS48"/>
<gene>
    <name evidence="2" type="ORF">Z518_11263</name>
</gene>
<dbReference type="Proteomes" id="UP000053617">
    <property type="component" value="Unassembled WGS sequence"/>
</dbReference>
<feature type="region of interest" description="Disordered" evidence="1">
    <location>
        <begin position="185"/>
        <end position="346"/>
    </location>
</feature>
<name>A0A0D2IS48_9EURO</name>
<accession>A0A0D2IS48</accession>
<dbReference type="RefSeq" id="XP_013266661.1">
    <property type="nucleotide sequence ID" value="XM_013411207.1"/>
</dbReference>
<sequence length="346" mass="40182">MTTWDPLQYCSPEELSRLEERFDYALRDVTCLVFWTGVPLELAQRWAEQHGLPTLTIAMGPLYSGRDAGSARCGKSSNAWSKYMKGASGLFAEYACRGNRQAVVLAKPPPIIYSTRKRSNYRDLEEPILKGVFGGPGTVRIEYVHPTVTGAATFQYQVWPLDRSSAWYTFFGNPLPEVPTDQKTAVMMQGKQDKPAQKKRPKAQERQKKADLERQKVQEKKETNRKRAELEQRMAQEQKAAKRRKAELEQRMAQERKAAKRKRAELEQRMAQEKKEAKRKKAELEQRMAQEKKEAKRKKAELERQQAWAKKEARQKRAELERQKAQEKKQAKRRKVEEAIRKMVSA</sequence>
<dbReference type="HOGENOM" id="CLU_802038_0_0_1"/>
<dbReference type="VEuPathDB" id="FungiDB:Z518_11263"/>
<organism evidence="2 3">
    <name type="scientific">Rhinocladiella mackenziei CBS 650.93</name>
    <dbReference type="NCBI Taxonomy" id="1442369"/>
    <lineage>
        <taxon>Eukaryota</taxon>
        <taxon>Fungi</taxon>
        <taxon>Dikarya</taxon>
        <taxon>Ascomycota</taxon>
        <taxon>Pezizomycotina</taxon>
        <taxon>Eurotiomycetes</taxon>
        <taxon>Chaetothyriomycetidae</taxon>
        <taxon>Chaetothyriales</taxon>
        <taxon>Herpotrichiellaceae</taxon>
        <taxon>Rhinocladiella</taxon>
    </lineage>
</organism>
<proteinExistence type="predicted"/>
<reference evidence="2 3" key="1">
    <citation type="submission" date="2015-01" db="EMBL/GenBank/DDBJ databases">
        <title>The Genome Sequence of Rhinocladiella mackenzie CBS 650.93.</title>
        <authorList>
            <consortium name="The Broad Institute Genomics Platform"/>
            <person name="Cuomo C."/>
            <person name="de Hoog S."/>
            <person name="Gorbushina A."/>
            <person name="Stielow B."/>
            <person name="Teixiera M."/>
            <person name="Abouelleil A."/>
            <person name="Chapman S.B."/>
            <person name="Priest M."/>
            <person name="Young S.K."/>
            <person name="Wortman J."/>
            <person name="Nusbaum C."/>
            <person name="Birren B."/>
        </authorList>
    </citation>
    <scope>NUCLEOTIDE SEQUENCE [LARGE SCALE GENOMIC DNA]</scope>
    <source>
        <strain evidence="2 3">CBS 650.93</strain>
    </source>
</reference>
<feature type="compositionally biased region" description="Basic and acidic residues" evidence="1">
    <location>
        <begin position="264"/>
        <end position="346"/>
    </location>
</feature>
<dbReference type="GeneID" id="25299334"/>
<keyword evidence="3" id="KW-1185">Reference proteome</keyword>
<protein>
    <submittedName>
        <fullName evidence="2">Uncharacterized protein</fullName>
    </submittedName>
</protein>
<evidence type="ECO:0000313" key="2">
    <source>
        <dbReference type="EMBL" id="KIW99524.1"/>
    </source>
</evidence>